<evidence type="ECO:0000313" key="2">
    <source>
        <dbReference type="EMBL" id="KAL2098155.1"/>
    </source>
</evidence>
<reference evidence="2 3" key="1">
    <citation type="submission" date="2024-09" db="EMBL/GenBank/DDBJ databases">
        <title>A chromosome-level genome assembly of Gray's grenadier anchovy, Coilia grayii.</title>
        <authorList>
            <person name="Fu Z."/>
        </authorList>
    </citation>
    <scope>NUCLEOTIDE SEQUENCE [LARGE SCALE GENOMIC DNA]</scope>
    <source>
        <strain evidence="2">G4</strain>
        <tissue evidence="2">Muscle</tissue>
    </source>
</reference>
<gene>
    <name evidence="2" type="ORF">ACEWY4_007362</name>
</gene>
<proteinExistence type="predicted"/>
<dbReference type="Proteomes" id="UP001591681">
    <property type="component" value="Unassembled WGS sequence"/>
</dbReference>
<feature type="coiled-coil region" evidence="1">
    <location>
        <begin position="199"/>
        <end position="226"/>
    </location>
</feature>
<name>A0ABD1KG18_9TELE</name>
<dbReference type="AlphaFoldDB" id="A0ABD1KG18"/>
<keyword evidence="1" id="KW-0175">Coiled coil</keyword>
<evidence type="ECO:0000313" key="3">
    <source>
        <dbReference type="Proteomes" id="UP001591681"/>
    </source>
</evidence>
<dbReference type="EMBL" id="JBHFQA010000006">
    <property type="protein sequence ID" value="KAL2098155.1"/>
    <property type="molecule type" value="Genomic_DNA"/>
</dbReference>
<accession>A0ABD1KG18</accession>
<sequence length="462" mass="53541">MSKVHQLSGQLQLALEVTETPSPEGKAPFDRQAKLCVSSLKDILCKIVFEENMDDLQNYLMSSDRTCLLSNVEELEMELRDCKQRHQVTIQGLHQSLHAREEHYKALITKQEQKLQSYDSQVQCLQQLLKVVEGDVEALQRTLQMSQEESKRLHQDVAILEEYGQVLRLELGDHEGHMQAVRQELHTVEESGQLLQRSLQGSEELCRSLQQQLVISEQKVQMMQEAAELWEGQAKSTEMQRELQKKELEAEHELEVKKITQAFNISREKLEGQQQEAQRSLKEAIERERSLRETLVTEQTKHQKEIQRAKEEKTEVEQALRGQIISLKNQLVDELSMANKKLEESAKYERELQNNIMDLRQALRQQHEDNSTAIDCLRRRHHDLARVQRLLQANIQSCTQASMCAKVQPHNAPLRAQSSLFQPQEVQQDLQEVKTQLDSSMKEWKKEAGSLVRLSELVHLSL</sequence>
<keyword evidence="3" id="KW-1185">Reference proteome</keyword>
<feature type="coiled-coil region" evidence="1">
    <location>
        <begin position="267"/>
        <end position="319"/>
    </location>
</feature>
<evidence type="ECO:0000256" key="1">
    <source>
        <dbReference type="SAM" id="Coils"/>
    </source>
</evidence>
<organism evidence="2 3">
    <name type="scientific">Coilia grayii</name>
    <name type="common">Gray's grenadier anchovy</name>
    <dbReference type="NCBI Taxonomy" id="363190"/>
    <lineage>
        <taxon>Eukaryota</taxon>
        <taxon>Metazoa</taxon>
        <taxon>Chordata</taxon>
        <taxon>Craniata</taxon>
        <taxon>Vertebrata</taxon>
        <taxon>Euteleostomi</taxon>
        <taxon>Actinopterygii</taxon>
        <taxon>Neopterygii</taxon>
        <taxon>Teleostei</taxon>
        <taxon>Clupei</taxon>
        <taxon>Clupeiformes</taxon>
        <taxon>Clupeoidei</taxon>
        <taxon>Engraulidae</taxon>
        <taxon>Coilinae</taxon>
        <taxon>Coilia</taxon>
    </lineage>
</organism>
<protein>
    <submittedName>
        <fullName evidence="2">Uncharacterized protein</fullName>
    </submittedName>
</protein>
<feature type="coiled-coil region" evidence="1">
    <location>
        <begin position="65"/>
        <end position="156"/>
    </location>
</feature>
<comment type="caution">
    <text evidence="2">The sequence shown here is derived from an EMBL/GenBank/DDBJ whole genome shotgun (WGS) entry which is preliminary data.</text>
</comment>